<dbReference type="InterPro" id="IPR043149">
    <property type="entry name" value="TagF_N"/>
</dbReference>
<comment type="subcellular location">
    <subcellularLocation>
        <location evidence="1">Cell membrane</location>
        <topology evidence="1">Peripheral membrane protein</topology>
    </subcellularLocation>
</comment>
<keyword evidence="5" id="KW-0777">Teichoic acid biosynthesis</keyword>
<gene>
    <name evidence="8" type="ORF">F0245_12390</name>
</gene>
<dbReference type="InterPro" id="IPR007554">
    <property type="entry name" value="Glycerophosphate_synth"/>
</dbReference>
<evidence type="ECO:0000256" key="4">
    <source>
        <dbReference type="ARBA" id="ARBA00022679"/>
    </source>
</evidence>
<dbReference type="EMBL" id="VTXW01000010">
    <property type="protein sequence ID" value="NOH34153.1"/>
    <property type="molecule type" value="Genomic_DNA"/>
</dbReference>
<feature type="coiled-coil region" evidence="7">
    <location>
        <begin position="583"/>
        <end position="610"/>
    </location>
</feature>
<dbReference type="InterPro" id="IPR051612">
    <property type="entry name" value="Teichoic_Acid_Biosynth"/>
</dbReference>
<keyword evidence="3" id="KW-1003">Cell membrane</keyword>
<evidence type="ECO:0000256" key="1">
    <source>
        <dbReference type="ARBA" id="ARBA00004202"/>
    </source>
</evidence>
<dbReference type="GO" id="GO:0019350">
    <property type="term" value="P:teichoic acid biosynthetic process"/>
    <property type="evidence" value="ECO:0007669"/>
    <property type="project" value="UniProtKB-KW"/>
</dbReference>
<evidence type="ECO:0000313" key="8">
    <source>
        <dbReference type="EMBL" id="NOH34153.1"/>
    </source>
</evidence>
<dbReference type="GO" id="GO:0047355">
    <property type="term" value="F:CDP-glycerol glycerophosphotransferase activity"/>
    <property type="evidence" value="ECO:0007669"/>
    <property type="project" value="InterPro"/>
</dbReference>
<evidence type="ECO:0000256" key="5">
    <source>
        <dbReference type="ARBA" id="ARBA00022944"/>
    </source>
</evidence>
<reference evidence="8 9" key="1">
    <citation type="submission" date="2019-09" db="EMBL/GenBank/DDBJ databases">
        <title>Draft genome sequencing and comparative genomics of hatchery-associated Vibrios.</title>
        <authorList>
            <person name="Kehlet-Delgado H."/>
            <person name="Mueller R.S."/>
        </authorList>
    </citation>
    <scope>NUCLEOTIDE SEQUENCE [LARGE SCALE GENOMIC DNA]</scope>
    <source>
        <strain evidence="8 9">00-90-10</strain>
    </source>
</reference>
<keyword evidence="6" id="KW-0472">Membrane</keyword>
<evidence type="ECO:0000256" key="7">
    <source>
        <dbReference type="SAM" id="Coils"/>
    </source>
</evidence>
<accession>A0A7Y3YPZ4</accession>
<proteinExistence type="inferred from homology"/>
<organism evidence="8 9">
    <name type="scientific">Vibrio chagasii</name>
    <dbReference type="NCBI Taxonomy" id="170679"/>
    <lineage>
        <taxon>Bacteria</taxon>
        <taxon>Pseudomonadati</taxon>
        <taxon>Pseudomonadota</taxon>
        <taxon>Gammaproteobacteria</taxon>
        <taxon>Vibrionales</taxon>
        <taxon>Vibrionaceae</taxon>
        <taxon>Vibrio</taxon>
    </lineage>
</organism>
<evidence type="ECO:0000256" key="3">
    <source>
        <dbReference type="ARBA" id="ARBA00022475"/>
    </source>
</evidence>
<evidence type="ECO:0000256" key="6">
    <source>
        <dbReference type="ARBA" id="ARBA00023136"/>
    </source>
</evidence>
<dbReference type="AlphaFoldDB" id="A0A7Y3YPZ4"/>
<evidence type="ECO:0000256" key="2">
    <source>
        <dbReference type="ARBA" id="ARBA00010488"/>
    </source>
</evidence>
<comment type="similarity">
    <text evidence="2">Belongs to the CDP-glycerol glycerophosphotransferase family.</text>
</comment>
<dbReference type="GO" id="GO:0005886">
    <property type="term" value="C:plasma membrane"/>
    <property type="evidence" value="ECO:0007669"/>
    <property type="project" value="UniProtKB-SubCell"/>
</dbReference>
<dbReference type="PANTHER" id="PTHR37316">
    <property type="entry name" value="TEICHOIC ACID GLYCEROL-PHOSPHATE PRIMASE"/>
    <property type="match status" value="1"/>
</dbReference>
<dbReference type="Pfam" id="PF04464">
    <property type="entry name" value="Glyphos_transf"/>
    <property type="match status" value="1"/>
</dbReference>
<dbReference type="Gene3D" id="3.40.50.12580">
    <property type="match status" value="1"/>
</dbReference>
<dbReference type="Proteomes" id="UP000525336">
    <property type="component" value="Unassembled WGS sequence"/>
</dbReference>
<dbReference type="SUPFAM" id="SSF53756">
    <property type="entry name" value="UDP-Glycosyltransferase/glycogen phosphorylase"/>
    <property type="match status" value="1"/>
</dbReference>
<keyword evidence="4 8" id="KW-0808">Transferase</keyword>
<evidence type="ECO:0000313" key="9">
    <source>
        <dbReference type="Proteomes" id="UP000525336"/>
    </source>
</evidence>
<name>A0A7Y3YPZ4_9VIBR</name>
<keyword evidence="7" id="KW-0175">Coiled coil</keyword>
<comment type="caution">
    <text evidence="8">The sequence shown here is derived from an EMBL/GenBank/DDBJ whole genome shotgun (WGS) entry which is preliminary data.</text>
</comment>
<dbReference type="PANTHER" id="PTHR37316:SF3">
    <property type="entry name" value="TEICHOIC ACID GLYCEROL-PHOSPHATE TRANSFERASE"/>
    <property type="match status" value="1"/>
</dbReference>
<dbReference type="InterPro" id="IPR043148">
    <property type="entry name" value="TagF_C"/>
</dbReference>
<protein>
    <submittedName>
        <fullName evidence="8">CDP-glycerol glycerophosphotransferase family protein</fullName>
    </submittedName>
</protein>
<dbReference type="Gene3D" id="3.40.50.11820">
    <property type="match status" value="1"/>
</dbReference>
<sequence length="629" mass="73736">MNLMKLVLLRICRFFLLAKINKTNITCSSRIPLVKKFFLTNGVNVIYLASRNKNHNIDLSTITTNQHLSLYVIVSIFNKNISLPLISPFIKCSKQSSLKGSSTTIATKRDGLSFNLSVIKNAIFDEMETKIIDGKTFEFRGPDSFLSGVENIYLKRRDSGDVVECKKNESVISFPLEKYFENDSRWDFYTRINGQEIPLKIKKSTDIINDEDRYQVREKISDEVEDGLEVCMYMTEGSKTLSLWVANTKRIDEVICFAEGKTVYYNELNNPVIENLIVFESFFGKNYSGQPKYIYEYIKEKFPEFKCVWSYNKEEPILGADDCVKRGSKEYYRYLARAKYWVGNIVFPIHTKRKETIYLQTWHGTPLKRLGFDIEVEGPEVLARENFFIESRNWDYLISQNRYSTDIFKRAFKYKGKVLEVGYPHNDPLANKVDELKIEEIKDKIGLPKNKKVVLYAPTWRDDQATGAWEYEFGLALDFKELASKLSEDTVFLIRGHHLVNELLVSEEYKDFIYDVSKFDDVQDLALISDILITDYSSVFFDFAVTRKPILFYVYDYKEYKEKLRGFYVDMDTEMPGPLIYKHEDLIDAIENIEDICEEYKLRYENFTRKYNYLDNGNCAQQVVEEVFR</sequence>